<feature type="transmembrane region" description="Helical" evidence="6">
    <location>
        <begin position="50"/>
        <end position="71"/>
    </location>
</feature>
<comment type="similarity">
    <text evidence="6">Belongs to the TVP38/TMEM64 family.</text>
</comment>
<dbReference type="Proteomes" id="UP000051096">
    <property type="component" value="Unassembled WGS sequence"/>
</dbReference>
<dbReference type="GO" id="GO:0005886">
    <property type="term" value="C:plasma membrane"/>
    <property type="evidence" value="ECO:0007669"/>
    <property type="project" value="UniProtKB-SubCell"/>
</dbReference>
<evidence type="ECO:0000313" key="9">
    <source>
        <dbReference type="Proteomes" id="UP000051096"/>
    </source>
</evidence>
<dbReference type="EMBL" id="LJUO01000046">
    <property type="protein sequence ID" value="KPK71975.1"/>
    <property type="molecule type" value="Genomic_DNA"/>
</dbReference>
<protein>
    <recommendedName>
        <fullName evidence="6">TVP38/TMEM64 family membrane protein</fullName>
    </recommendedName>
</protein>
<evidence type="ECO:0000256" key="4">
    <source>
        <dbReference type="ARBA" id="ARBA00022989"/>
    </source>
</evidence>
<evidence type="ECO:0000313" key="8">
    <source>
        <dbReference type="EMBL" id="KPK71975.1"/>
    </source>
</evidence>
<comment type="caution">
    <text evidence="8">The sequence shown here is derived from an EMBL/GenBank/DDBJ whole genome shotgun (WGS) entry which is preliminary data.</text>
</comment>
<evidence type="ECO:0000259" key="7">
    <source>
        <dbReference type="Pfam" id="PF09335"/>
    </source>
</evidence>
<feature type="transmembrane region" description="Helical" evidence="6">
    <location>
        <begin position="131"/>
        <end position="150"/>
    </location>
</feature>
<keyword evidence="2 6" id="KW-1003">Cell membrane</keyword>
<name>A0A0S8GG22_UNCW3</name>
<evidence type="ECO:0000256" key="6">
    <source>
        <dbReference type="RuleBase" id="RU366058"/>
    </source>
</evidence>
<dbReference type="PANTHER" id="PTHR12677:SF59">
    <property type="entry name" value="GOLGI APPARATUS MEMBRANE PROTEIN TVP38-RELATED"/>
    <property type="match status" value="1"/>
</dbReference>
<dbReference type="PANTHER" id="PTHR12677">
    <property type="entry name" value="GOLGI APPARATUS MEMBRANE PROTEIN TVP38-RELATED"/>
    <property type="match status" value="1"/>
</dbReference>
<comment type="subcellular location">
    <subcellularLocation>
        <location evidence="1 6">Cell membrane</location>
        <topology evidence="1 6">Multi-pass membrane protein</topology>
    </subcellularLocation>
</comment>
<dbReference type="InterPro" id="IPR015414">
    <property type="entry name" value="TMEM64"/>
</dbReference>
<proteinExistence type="inferred from homology"/>
<feature type="transmembrane region" description="Helical" evidence="6">
    <location>
        <begin position="91"/>
        <end position="111"/>
    </location>
</feature>
<reference evidence="8 9" key="1">
    <citation type="journal article" date="2015" name="Microbiome">
        <title>Genomic resolution of linkages in carbon, nitrogen, and sulfur cycling among widespread estuary sediment bacteria.</title>
        <authorList>
            <person name="Baker B.J."/>
            <person name="Lazar C.S."/>
            <person name="Teske A.P."/>
            <person name="Dick G.J."/>
        </authorList>
    </citation>
    <scope>NUCLEOTIDE SEQUENCE [LARGE SCALE GENOMIC DNA]</scope>
    <source>
        <strain evidence="8">SM23_60</strain>
    </source>
</reference>
<keyword evidence="3 6" id="KW-0812">Transmembrane</keyword>
<evidence type="ECO:0000256" key="5">
    <source>
        <dbReference type="ARBA" id="ARBA00023136"/>
    </source>
</evidence>
<dbReference type="InterPro" id="IPR032816">
    <property type="entry name" value="VTT_dom"/>
</dbReference>
<feature type="domain" description="VTT" evidence="7">
    <location>
        <begin position="71"/>
        <end position="187"/>
    </location>
</feature>
<dbReference type="Pfam" id="PF09335">
    <property type="entry name" value="VTT_dom"/>
    <property type="match status" value="1"/>
</dbReference>
<dbReference type="AlphaFoldDB" id="A0A0S8GG22"/>
<accession>A0A0S8GG22</accession>
<sequence>MANVKAKRVLGIIGLVIFICFILIVSYIFVSRFGEITENPQKIREIVRAYGVWGYLVFALLNIFQIIFAPVPGNVVTVSSGMLFGFFRGIIITWVSVIIGGSIVMVIARVFGRRMLEYFLDEKARRFESIVTKKGIAFILLLSIFPNPIGDGLFYLAGLTTIRLKVLIPLITLGRLPGIVLAVFLGDTLLTVGIAGWLLAGIGFLTVFALYIVFGPTIEKLLEKTIVLSNTD</sequence>
<evidence type="ECO:0000256" key="3">
    <source>
        <dbReference type="ARBA" id="ARBA00022692"/>
    </source>
</evidence>
<evidence type="ECO:0000256" key="1">
    <source>
        <dbReference type="ARBA" id="ARBA00004651"/>
    </source>
</evidence>
<keyword evidence="5 6" id="KW-0472">Membrane</keyword>
<evidence type="ECO:0000256" key="2">
    <source>
        <dbReference type="ARBA" id="ARBA00022475"/>
    </source>
</evidence>
<feature type="transmembrane region" description="Helical" evidence="6">
    <location>
        <begin position="162"/>
        <end position="185"/>
    </location>
</feature>
<organism evidence="8 9">
    <name type="scientific">candidate division WOR_3 bacterium SM23_60</name>
    <dbReference type="NCBI Taxonomy" id="1703780"/>
    <lineage>
        <taxon>Bacteria</taxon>
        <taxon>Bacteria division WOR-3</taxon>
    </lineage>
</organism>
<gene>
    <name evidence="8" type="ORF">AMJ87_06095</name>
</gene>
<feature type="transmembrane region" description="Helical" evidence="6">
    <location>
        <begin position="192"/>
        <end position="214"/>
    </location>
</feature>
<keyword evidence="4 6" id="KW-1133">Transmembrane helix</keyword>
<feature type="transmembrane region" description="Helical" evidence="6">
    <location>
        <begin position="12"/>
        <end position="30"/>
    </location>
</feature>